<dbReference type="Proteomes" id="UP000006238">
    <property type="component" value="Unassembled WGS sequence"/>
</dbReference>
<reference evidence="2 3" key="1">
    <citation type="submission" date="2010-02" db="EMBL/GenBank/DDBJ databases">
        <authorList>
            <person name="Weinstock G."/>
            <person name="Sodergren E."/>
            <person name="Clifton S."/>
            <person name="Fulton L."/>
            <person name="Fulton B."/>
            <person name="Courtney L."/>
            <person name="Fronick C."/>
            <person name="Harrison M."/>
            <person name="Strong C."/>
            <person name="Farmer C."/>
            <person name="Delahaunty K."/>
            <person name="Markovic C."/>
            <person name="Hall O."/>
            <person name="Minx P."/>
            <person name="Tomlinson C."/>
            <person name="Mitreva M."/>
            <person name="Nelson J."/>
            <person name="Hou S."/>
            <person name="Wollam A."/>
            <person name="Pepin K.H."/>
            <person name="Johnson M."/>
            <person name="Bhonagiri V."/>
            <person name="Zhang X."/>
            <person name="Suruliraj S."/>
            <person name="Warren W."/>
            <person name="Chinwalla A."/>
            <person name="Mardis E.R."/>
            <person name="Wilson R.K."/>
        </authorList>
    </citation>
    <scope>NUCLEOTIDE SEQUENCE [LARGE SCALE GENOMIC DNA]</scope>
    <source>
        <strain evidence="2 3">DSM 2876</strain>
    </source>
</reference>
<dbReference type="GeneID" id="98918657"/>
<name>D4RWG2_9FIRM</name>
<protein>
    <submittedName>
        <fullName evidence="2">Uncharacterized protein</fullName>
    </submittedName>
</protein>
<dbReference type="HOGENOM" id="CLU_1913187_0_0_9"/>
<evidence type="ECO:0000256" key="1">
    <source>
        <dbReference type="SAM" id="Phobius"/>
    </source>
</evidence>
<feature type="transmembrane region" description="Helical" evidence="1">
    <location>
        <begin position="9"/>
        <end position="26"/>
    </location>
</feature>
<feature type="transmembrane region" description="Helical" evidence="1">
    <location>
        <begin position="101"/>
        <end position="122"/>
    </location>
</feature>
<keyword evidence="1" id="KW-0472">Membrane</keyword>
<comment type="caution">
    <text evidence="2">The sequence shown here is derived from an EMBL/GenBank/DDBJ whole genome shotgun (WGS) entry which is preliminary data.</text>
</comment>
<feature type="transmembrane region" description="Helical" evidence="1">
    <location>
        <begin position="46"/>
        <end position="64"/>
    </location>
</feature>
<sequence length="132" mass="14781">MNHKARNELIEVISGLVMLVAGIFLIVSKTKIISGFLGGNDTWRNWQRLVALSPLIVGIIMMIIKPKLRVSKIISFVGVMTIIVILFIDTTIIIVKEIKAFELIMDLILIVGGTAIIFFALFSNRKKTKKEI</sequence>
<gene>
    <name evidence="2" type="ORF">BUTYVIB_00293</name>
</gene>
<evidence type="ECO:0000313" key="2">
    <source>
        <dbReference type="EMBL" id="EFF69779.1"/>
    </source>
</evidence>
<keyword evidence="3" id="KW-1185">Reference proteome</keyword>
<keyword evidence="1" id="KW-1133">Transmembrane helix</keyword>
<evidence type="ECO:0000313" key="3">
    <source>
        <dbReference type="Proteomes" id="UP000006238"/>
    </source>
</evidence>
<feature type="transmembrane region" description="Helical" evidence="1">
    <location>
        <begin position="76"/>
        <end position="95"/>
    </location>
</feature>
<accession>D4RWG2</accession>
<dbReference type="eggNOG" id="ENOG503320F">
    <property type="taxonomic scope" value="Bacteria"/>
</dbReference>
<dbReference type="AlphaFoldDB" id="D4RWG2"/>
<keyword evidence="1" id="KW-0812">Transmembrane</keyword>
<dbReference type="RefSeq" id="WP_005601005.1">
    <property type="nucleotide sequence ID" value="NZ_GG663519.1"/>
</dbReference>
<organism evidence="2 3">
    <name type="scientific">Eshraghiella crossota DSM 2876</name>
    <dbReference type="NCBI Taxonomy" id="511680"/>
    <lineage>
        <taxon>Bacteria</taxon>
        <taxon>Bacillati</taxon>
        <taxon>Bacillota</taxon>
        <taxon>Clostridia</taxon>
        <taxon>Lachnospirales</taxon>
        <taxon>Lachnospiraceae</taxon>
        <taxon>Eshraghiella</taxon>
    </lineage>
</organism>
<dbReference type="EMBL" id="ABWN01000017">
    <property type="protein sequence ID" value="EFF69779.1"/>
    <property type="molecule type" value="Genomic_DNA"/>
</dbReference>
<proteinExistence type="predicted"/>